<evidence type="ECO:0000256" key="1">
    <source>
        <dbReference type="SAM" id="MobiDB-lite"/>
    </source>
</evidence>
<sequence length="60" mass="6811">KPEQRPIIKEVLKTFLKMGFGKKKDDQTAKKHTNNNSDPDSQVGDSIQLVTYDELDVSSF</sequence>
<proteinExistence type="predicted"/>
<comment type="caution">
    <text evidence="2">The sequence shown here is derived from an EMBL/GenBank/DDBJ whole genome shotgun (WGS) entry which is preliminary data.</text>
</comment>
<name>A0A9N9HNP2_FUNMO</name>
<accession>A0A9N9HNP2</accession>
<evidence type="ECO:0000313" key="2">
    <source>
        <dbReference type="EMBL" id="CAG8698194.1"/>
    </source>
</evidence>
<organism evidence="2 3">
    <name type="scientific">Funneliformis mosseae</name>
    <name type="common">Endomycorrhizal fungus</name>
    <name type="synonym">Glomus mosseae</name>
    <dbReference type="NCBI Taxonomy" id="27381"/>
    <lineage>
        <taxon>Eukaryota</taxon>
        <taxon>Fungi</taxon>
        <taxon>Fungi incertae sedis</taxon>
        <taxon>Mucoromycota</taxon>
        <taxon>Glomeromycotina</taxon>
        <taxon>Glomeromycetes</taxon>
        <taxon>Glomerales</taxon>
        <taxon>Glomeraceae</taxon>
        <taxon>Funneliformis</taxon>
    </lineage>
</organism>
<feature type="region of interest" description="Disordered" evidence="1">
    <location>
        <begin position="23"/>
        <end position="46"/>
    </location>
</feature>
<reference evidence="2" key="1">
    <citation type="submission" date="2021-06" db="EMBL/GenBank/DDBJ databases">
        <authorList>
            <person name="Kallberg Y."/>
            <person name="Tangrot J."/>
            <person name="Rosling A."/>
        </authorList>
    </citation>
    <scope>NUCLEOTIDE SEQUENCE</scope>
    <source>
        <strain evidence="2">87-6 pot B 2015</strain>
    </source>
</reference>
<evidence type="ECO:0000313" key="3">
    <source>
        <dbReference type="Proteomes" id="UP000789375"/>
    </source>
</evidence>
<dbReference type="EMBL" id="CAJVPP010008603">
    <property type="protein sequence ID" value="CAG8698194.1"/>
    <property type="molecule type" value="Genomic_DNA"/>
</dbReference>
<dbReference type="AlphaFoldDB" id="A0A9N9HNP2"/>
<dbReference type="Proteomes" id="UP000789375">
    <property type="component" value="Unassembled WGS sequence"/>
</dbReference>
<gene>
    <name evidence="2" type="ORF">FMOSSE_LOCUS13691</name>
</gene>
<protein>
    <submittedName>
        <fullName evidence="2">15867_t:CDS:1</fullName>
    </submittedName>
</protein>
<feature type="non-terminal residue" evidence="2">
    <location>
        <position position="1"/>
    </location>
</feature>
<keyword evidence="3" id="KW-1185">Reference proteome</keyword>
<feature type="compositionally biased region" description="Polar residues" evidence="1">
    <location>
        <begin position="34"/>
        <end position="46"/>
    </location>
</feature>